<keyword evidence="3" id="KW-1185">Reference proteome</keyword>
<name>A0AAJ0FYX3_9HYPO</name>
<comment type="caution">
    <text evidence="2">The sequence shown here is derived from an EMBL/GenBank/DDBJ whole genome shotgun (WGS) entry which is preliminary data.</text>
</comment>
<dbReference type="EMBL" id="JASWJB010000098">
    <property type="protein sequence ID" value="KAK2598177.1"/>
    <property type="molecule type" value="Genomic_DNA"/>
</dbReference>
<dbReference type="InterPro" id="IPR029069">
    <property type="entry name" value="HotDog_dom_sf"/>
</dbReference>
<reference evidence="2" key="1">
    <citation type="submission" date="2023-06" db="EMBL/GenBank/DDBJ databases">
        <title>Conoideocrella luteorostrata (Hypocreales: Clavicipitaceae), a potential biocontrol fungus for elongate hemlock scale in United States Christmas tree production areas.</title>
        <authorList>
            <person name="Barrett H."/>
            <person name="Lovett B."/>
            <person name="Macias A.M."/>
            <person name="Stajich J.E."/>
            <person name="Kasson M.T."/>
        </authorList>
    </citation>
    <scope>NUCLEOTIDE SEQUENCE</scope>
    <source>
        <strain evidence="2">ARSEF 14590</strain>
    </source>
</reference>
<evidence type="ECO:0000256" key="1">
    <source>
        <dbReference type="SAM" id="MobiDB-lite"/>
    </source>
</evidence>
<dbReference type="SUPFAM" id="SSF54637">
    <property type="entry name" value="Thioesterase/thiol ester dehydrase-isomerase"/>
    <property type="match status" value="1"/>
</dbReference>
<feature type="region of interest" description="Disordered" evidence="1">
    <location>
        <begin position="1"/>
        <end position="34"/>
    </location>
</feature>
<dbReference type="Gene3D" id="3.10.129.10">
    <property type="entry name" value="Hotdog Thioesterase"/>
    <property type="match status" value="1"/>
</dbReference>
<feature type="compositionally biased region" description="Polar residues" evidence="1">
    <location>
        <begin position="9"/>
        <end position="23"/>
    </location>
</feature>
<evidence type="ECO:0000313" key="3">
    <source>
        <dbReference type="Proteomes" id="UP001251528"/>
    </source>
</evidence>
<accession>A0AAJ0FYX3</accession>
<dbReference type="Proteomes" id="UP001251528">
    <property type="component" value="Unassembled WGS sequence"/>
</dbReference>
<proteinExistence type="predicted"/>
<sequence length="223" mass="25452">MVQPPNTSPSPSRLAQSAYNSPYSHVGAPSSNHHEDPFVPLRSKALATLEAMGYAPNTMVERGVLWGEDQDPFGHVMHTQYMHFLGVCFHRVMESYDEFLSEEEYDDMIHARGVVPVIHKYELNIKRQVKYPDSLIAGFRQEKIEPTRNIGITSLYSLKQQRIVAEVKGWVTYVDMRTGKPVDIRTLGGGWARLFDGFTKKSEKARELREAWEKKAVNAKSRI</sequence>
<organism evidence="2 3">
    <name type="scientific">Conoideocrella luteorostrata</name>
    <dbReference type="NCBI Taxonomy" id="1105319"/>
    <lineage>
        <taxon>Eukaryota</taxon>
        <taxon>Fungi</taxon>
        <taxon>Dikarya</taxon>
        <taxon>Ascomycota</taxon>
        <taxon>Pezizomycotina</taxon>
        <taxon>Sordariomycetes</taxon>
        <taxon>Hypocreomycetidae</taxon>
        <taxon>Hypocreales</taxon>
        <taxon>Clavicipitaceae</taxon>
        <taxon>Conoideocrella</taxon>
    </lineage>
</organism>
<gene>
    <name evidence="2" type="ORF">QQS21_005729</name>
</gene>
<evidence type="ECO:0000313" key="2">
    <source>
        <dbReference type="EMBL" id="KAK2598177.1"/>
    </source>
</evidence>
<protein>
    <recommendedName>
        <fullName evidence="4">Thioesterase</fullName>
    </recommendedName>
</protein>
<dbReference type="Pfam" id="PF13279">
    <property type="entry name" value="4HBT_2"/>
    <property type="match status" value="1"/>
</dbReference>
<dbReference type="AlphaFoldDB" id="A0AAJ0FYX3"/>
<evidence type="ECO:0008006" key="4">
    <source>
        <dbReference type="Google" id="ProtNLM"/>
    </source>
</evidence>